<proteinExistence type="predicted"/>
<accession>A0AAW2VTH6</accession>
<comment type="caution">
    <text evidence="1">The sequence shown here is derived from an EMBL/GenBank/DDBJ whole genome shotgun (WGS) entry which is preliminary data.</text>
</comment>
<gene>
    <name evidence="1" type="ORF">Sradi_0741600</name>
</gene>
<dbReference type="AlphaFoldDB" id="A0AAW2VTH6"/>
<evidence type="ECO:0000313" key="1">
    <source>
        <dbReference type="EMBL" id="KAL0431156.1"/>
    </source>
</evidence>
<dbReference type="EMBL" id="JACGWJ010000003">
    <property type="protein sequence ID" value="KAL0431156.1"/>
    <property type="molecule type" value="Genomic_DNA"/>
</dbReference>
<protein>
    <submittedName>
        <fullName evidence="1">Uncharacterized protein</fullName>
    </submittedName>
</protein>
<reference evidence="1" key="1">
    <citation type="submission" date="2020-06" db="EMBL/GenBank/DDBJ databases">
        <authorList>
            <person name="Li T."/>
            <person name="Hu X."/>
            <person name="Zhang T."/>
            <person name="Song X."/>
            <person name="Zhang H."/>
            <person name="Dai N."/>
            <person name="Sheng W."/>
            <person name="Hou X."/>
            <person name="Wei L."/>
        </authorList>
    </citation>
    <scope>NUCLEOTIDE SEQUENCE</scope>
    <source>
        <strain evidence="1">G02</strain>
        <tissue evidence="1">Leaf</tissue>
    </source>
</reference>
<organism evidence="1">
    <name type="scientific">Sesamum radiatum</name>
    <name type="common">Black benniseed</name>
    <dbReference type="NCBI Taxonomy" id="300843"/>
    <lineage>
        <taxon>Eukaryota</taxon>
        <taxon>Viridiplantae</taxon>
        <taxon>Streptophyta</taxon>
        <taxon>Embryophyta</taxon>
        <taxon>Tracheophyta</taxon>
        <taxon>Spermatophyta</taxon>
        <taxon>Magnoliopsida</taxon>
        <taxon>eudicotyledons</taxon>
        <taxon>Gunneridae</taxon>
        <taxon>Pentapetalae</taxon>
        <taxon>asterids</taxon>
        <taxon>lamiids</taxon>
        <taxon>Lamiales</taxon>
        <taxon>Pedaliaceae</taxon>
        <taxon>Sesamum</taxon>
    </lineage>
</organism>
<name>A0AAW2VTH6_SESRA</name>
<sequence length="83" mass="9406">MECVKVILTKSERASGLKINLQKFAVTFSKNVNQSLKESLARQLGVVSVDKHEKYLGLLTVSGRSKRELFVNLKNRVWSKIKS</sequence>
<reference evidence="1" key="2">
    <citation type="journal article" date="2024" name="Plant">
        <title>Genomic evolution and insights into agronomic trait innovations of Sesamum species.</title>
        <authorList>
            <person name="Miao H."/>
            <person name="Wang L."/>
            <person name="Qu L."/>
            <person name="Liu H."/>
            <person name="Sun Y."/>
            <person name="Le M."/>
            <person name="Wang Q."/>
            <person name="Wei S."/>
            <person name="Zheng Y."/>
            <person name="Lin W."/>
            <person name="Duan Y."/>
            <person name="Cao H."/>
            <person name="Xiong S."/>
            <person name="Wang X."/>
            <person name="Wei L."/>
            <person name="Li C."/>
            <person name="Ma Q."/>
            <person name="Ju M."/>
            <person name="Zhao R."/>
            <person name="Li G."/>
            <person name="Mu C."/>
            <person name="Tian Q."/>
            <person name="Mei H."/>
            <person name="Zhang T."/>
            <person name="Gao T."/>
            <person name="Zhang H."/>
        </authorList>
    </citation>
    <scope>NUCLEOTIDE SEQUENCE</scope>
    <source>
        <strain evidence="1">G02</strain>
    </source>
</reference>